<keyword evidence="2" id="KW-0175">Coiled coil</keyword>
<dbReference type="RefSeq" id="WP_189772218.1">
    <property type="nucleotide sequence ID" value="NZ_BNCK01000007.1"/>
</dbReference>
<sequence>MTPTIHWLGVGLSSTPGIKHLSQSTHKLVVWNRRLDKAKKMLAEANIECNLQQLDWAALTEQVNAGDILVSMLPATKHVEVAQLCLQKGAHFASSSYISPEMRALDDLAKEQGLSFINEIGLDPGIDHLFAHLLVDQFKRSGIDPADVKLFFRSYCGGFPKIANDFKYKFSWSPLGVLKALTSPAKWLENGEENTSTGPWQALKDIHISSANETFQAYPNRDSIPFISQYEFEPNWQIEEFVRGTLRLAGWSDAWQYLFDQVETLQGEQGLEKLTEISEELEQKYSYEKGEADRVVMSVELEAQQDGNTVWHQRYFMDAVGNNNGQAMARLVSLPVVLGIESVLNGEVASGVHAAPSQALIAQKWLDRLAALGQPTTLEKLV</sequence>
<dbReference type="Pfam" id="PF16653">
    <property type="entry name" value="Sacchrp_dh_C"/>
    <property type="match status" value="1"/>
</dbReference>
<dbReference type="PANTHER" id="PTHR11133">
    <property type="entry name" value="SACCHAROPINE DEHYDROGENASE"/>
    <property type="match status" value="1"/>
</dbReference>
<reference evidence="5" key="1">
    <citation type="journal article" date="2014" name="Int. J. Syst. Evol. Microbiol.">
        <title>Complete genome sequence of Corynebacterium casei LMG S-19264T (=DSM 44701T), isolated from a smear-ripened cheese.</title>
        <authorList>
            <consortium name="US DOE Joint Genome Institute (JGI-PGF)"/>
            <person name="Walter F."/>
            <person name="Albersmeier A."/>
            <person name="Kalinowski J."/>
            <person name="Ruckert C."/>
        </authorList>
    </citation>
    <scope>NUCLEOTIDE SEQUENCE</scope>
    <source>
        <strain evidence="5">KCTC 42731</strain>
    </source>
</reference>
<protein>
    <recommendedName>
        <fullName evidence="7">Saccharopine dehydrogenase</fullName>
    </recommendedName>
</protein>
<dbReference type="InterPro" id="IPR036291">
    <property type="entry name" value="NAD(P)-bd_dom_sf"/>
</dbReference>
<evidence type="ECO:0000256" key="1">
    <source>
        <dbReference type="ARBA" id="ARBA00023002"/>
    </source>
</evidence>
<dbReference type="AlphaFoldDB" id="A0A919BLN4"/>
<dbReference type="GO" id="GO:0005737">
    <property type="term" value="C:cytoplasm"/>
    <property type="evidence" value="ECO:0007669"/>
    <property type="project" value="TreeGrafter"/>
</dbReference>
<feature type="domain" description="Saccharopine dehydrogenase NADP binding" evidence="3">
    <location>
        <begin position="5"/>
        <end position="115"/>
    </location>
</feature>
<dbReference type="Pfam" id="PF03435">
    <property type="entry name" value="Sacchrp_dh_NADP"/>
    <property type="match status" value="1"/>
</dbReference>
<evidence type="ECO:0000313" key="6">
    <source>
        <dbReference type="Proteomes" id="UP000623842"/>
    </source>
</evidence>
<dbReference type="SUPFAM" id="SSF51735">
    <property type="entry name" value="NAD(P)-binding Rossmann-fold domains"/>
    <property type="match status" value="1"/>
</dbReference>
<dbReference type="GO" id="GO:0019878">
    <property type="term" value="P:lysine biosynthetic process via aminoadipic acid"/>
    <property type="evidence" value="ECO:0007669"/>
    <property type="project" value="TreeGrafter"/>
</dbReference>
<feature type="coiled-coil region" evidence="2">
    <location>
        <begin position="28"/>
        <end position="55"/>
    </location>
</feature>
<feature type="domain" description="Saccharopine dehydrogenase-like C-terminal" evidence="4">
    <location>
        <begin position="121"/>
        <end position="371"/>
    </location>
</feature>
<dbReference type="Gene3D" id="3.40.50.720">
    <property type="entry name" value="NAD(P)-binding Rossmann-like Domain"/>
    <property type="match status" value="1"/>
</dbReference>
<dbReference type="PANTHER" id="PTHR11133:SF23">
    <property type="entry name" value="SACCHAROPINE DEHYDROGENASE [NAD(+), L-LYSINE-FORMING]"/>
    <property type="match status" value="1"/>
</dbReference>
<evidence type="ECO:0000313" key="5">
    <source>
        <dbReference type="EMBL" id="GHF99536.1"/>
    </source>
</evidence>
<evidence type="ECO:0000259" key="3">
    <source>
        <dbReference type="Pfam" id="PF03435"/>
    </source>
</evidence>
<dbReference type="Proteomes" id="UP000623842">
    <property type="component" value="Unassembled WGS sequence"/>
</dbReference>
<reference evidence="5" key="2">
    <citation type="submission" date="2020-09" db="EMBL/GenBank/DDBJ databases">
        <authorList>
            <person name="Sun Q."/>
            <person name="Kim S."/>
        </authorList>
    </citation>
    <scope>NUCLEOTIDE SEQUENCE</scope>
    <source>
        <strain evidence="5">KCTC 42731</strain>
    </source>
</reference>
<keyword evidence="1" id="KW-0560">Oxidoreductase</keyword>
<accession>A0A919BLN4</accession>
<keyword evidence="6" id="KW-1185">Reference proteome</keyword>
<dbReference type="InterPro" id="IPR005097">
    <property type="entry name" value="Sacchrp_dh_NADP-bd"/>
</dbReference>
<comment type="caution">
    <text evidence="5">The sequence shown here is derived from an EMBL/GenBank/DDBJ whole genome shotgun (WGS) entry which is preliminary data.</text>
</comment>
<gene>
    <name evidence="5" type="ORF">GCM10017161_30010</name>
</gene>
<dbReference type="InterPro" id="IPR032095">
    <property type="entry name" value="Sacchrp_dh-like_C"/>
</dbReference>
<evidence type="ECO:0000259" key="4">
    <source>
        <dbReference type="Pfam" id="PF16653"/>
    </source>
</evidence>
<organism evidence="5 6">
    <name type="scientific">Thalassotalea marina</name>
    <dbReference type="NCBI Taxonomy" id="1673741"/>
    <lineage>
        <taxon>Bacteria</taxon>
        <taxon>Pseudomonadati</taxon>
        <taxon>Pseudomonadota</taxon>
        <taxon>Gammaproteobacteria</taxon>
        <taxon>Alteromonadales</taxon>
        <taxon>Colwelliaceae</taxon>
        <taxon>Thalassotalea</taxon>
    </lineage>
</organism>
<dbReference type="SUPFAM" id="SSF55347">
    <property type="entry name" value="Glyceraldehyde-3-phosphate dehydrogenase-like, C-terminal domain"/>
    <property type="match status" value="1"/>
</dbReference>
<proteinExistence type="predicted"/>
<evidence type="ECO:0000256" key="2">
    <source>
        <dbReference type="SAM" id="Coils"/>
    </source>
</evidence>
<dbReference type="GO" id="GO:0004753">
    <property type="term" value="F:saccharopine dehydrogenase activity"/>
    <property type="evidence" value="ECO:0007669"/>
    <property type="project" value="TreeGrafter"/>
</dbReference>
<dbReference type="InterPro" id="IPR051168">
    <property type="entry name" value="AASS"/>
</dbReference>
<dbReference type="EMBL" id="BNCK01000007">
    <property type="protein sequence ID" value="GHF99536.1"/>
    <property type="molecule type" value="Genomic_DNA"/>
</dbReference>
<evidence type="ECO:0008006" key="7">
    <source>
        <dbReference type="Google" id="ProtNLM"/>
    </source>
</evidence>
<dbReference type="Gene3D" id="3.30.360.10">
    <property type="entry name" value="Dihydrodipicolinate Reductase, domain 2"/>
    <property type="match status" value="1"/>
</dbReference>
<name>A0A919BLN4_9GAMM</name>